<reference evidence="2 3" key="1">
    <citation type="submission" date="2016-10" db="EMBL/GenBank/DDBJ databases">
        <authorList>
            <person name="de Groot N.N."/>
        </authorList>
    </citation>
    <scope>NUCLEOTIDE SEQUENCE [LARGE SCALE GENOMIC DNA]</scope>
    <source>
        <strain evidence="2 3">DSM 43019</strain>
    </source>
</reference>
<organism evidence="2 3">
    <name type="scientific">Actinoplanes philippinensis</name>
    <dbReference type="NCBI Taxonomy" id="35752"/>
    <lineage>
        <taxon>Bacteria</taxon>
        <taxon>Bacillati</taxon>
        <taxon>Actinomycetota</taxon>
        <taxon>Actinomycetes</taxon>
        <taxon>Micromonosporales</taxon>
        <taxon>Micromonosporaceae</taxon>
        <taxon>Actinoplanes</taxon>
    </lineage>
</organism>
<proteinExistence type="predicted"/>
<dbReference type="Proteomes" id="UP000199645">
    <property type="component" value="Unassembled WGS sequence"/>
</dbReference>
<dbReference type="STRING" id="35752.SAMN05421541_109279"/>
<feature type="transmembrane region" description="Helical" evidence="1">
    <location>
        <begin position="236"/>
        <end position="254"/>
    </location>
</feature>
<keyword evidence="1" id="KW-0812">Transmembrane</keyword>
<accession>A0A1I2I411</accession>
<name>A0A1I2I411_9ACTN</name>
<evidence type="ECO:0000313" key="3">
    <source>
        <dbReference type="Proteomes" id="UP000199645"/>
    </source>
</evidence>
<dbReference type="EMBL" id="FONV01000009">
    <property type="protein sequence ID" value="SFF37012.1"/>
    <property type="molecule type" value="Genomic_DNA"/>
</dbReference>
<keyword evidence="3" id="KW-1185">Reference proteome</keyword>
<evidence type="ECO:0000313" key="2">
    <source>
        <dbReference type="EMBL" id="SFF37012.1"/>
    </source>
</evidence>
<sequence>MPGKARPTELEIARLWLKGHGLADVTPTPMLAARLTVRRRARLGAAILPAVFLIATALVYVSALPWRSTGDGFGTQRSWSLVVLTALVAGLVLGLSLLNRWVRRVDRKAAADLPRRAAHSVRPGWRSVLGLPRTALLVITYAASAVLGTVALTMREGAARYAAIILLIGLCGVAAGTAVQLRHVFTHPVVADDEGSLRADHLMRVEDAREMAVPTVVWSLPVVSVFDAGLDPWNTGWLAFIMLSVVAIVLITAGEGRTALAAQRNAGTR</sequence>
<dbReference type="AlphaFoldDB" id="A0A1I2I411"/>
<evidence type="ECO:0000256" key="1">
    <source>
        <dbReference type="SAM" id="Phobius"/>
    </source>
</evidence>
<feature type="transmembrane region" description="Helical" evidence="1">
    <location>
        <begin position="78"/>
        <end position="98"/>
    </location>
</feature>
<gene>
    <name evidence="2" type="ORF">SAMN05421541_109279</name>
</gene>
<dbReference type="RefSeq" id="WP_203779465.1">
    <property type="nucleotide sequence ID" value="NZ_BOMT01000053.1"/>
</dbReference>
<keyword evidence="1" id="KW-0472">Membrane</keyword>
<keyword evidence="1" id="KW-1133">Transmembrane helix</keyword>
<protein>
    <submittedName>
        <fullName evidence="2">Uncharacterized protein</fullName>
    </submittedName>
</protein>
<feature type="transmembrane region" description="Helical" evidence="1">
    <location>
        <begin position="43"/>
        <end position="66"/>
    </location>
</feature>
<feature type="transmembrane region" description="Helical" evidence="1">
    <location>
        <begin position="158"/>
        <end position="179"/>
    </location>
</feature>